<dbReference type="PROSITE" id="PS51198">
    <property type="entry name" value="UVRD_HELICASE_ATP_BIND"/>
    <property type="match status" value="1"/>
</dbReference>
<keyword evidence="10 13" id="KW-0413">Isomerase</keyword>
<dbReference type="SUPFAM" id="SSF52980">
    <property type="entry name" value="Restriction endonuclease-like"/>
    <property type="match status" value="1"/>
</dbReference>
<evidence type="ECO:0000256" key="9">
    <source>
        <dbReference type="ARBA" id="ARBA00023204"/>
    </source>
</evidence>
<dbReference type="InterPro" id="IPR027417">
    <property type="entry name" value="P-loop_NTPase"/>
</dbReference>
<evidence type="ECO:0000256" key="8">
    <source>
        <dbReference type="ARBA" id="ARBA00023125"/>
    </source>
</evidence>
<evidence type="ECO:0000256" key="4">
    <source>
        <dbReference type="ARBA" id="ARBA00022801"/>
    </source>
</evidence>
<evidence type="ECO:0000256" key="1">
    <source>
        <dbReference type="ARBA" id="ARBA00022722"/>
    </source>
</evidence>
<dbReference type="PANTHER" id="PTHR11070">
    <property type="entry name" value="UVRD / RECB / PCRA DNA HELICASE FAMILY MEMBER"/>
    <property type="match status" value="1"/>
</dbReference>
<keyword evidence="8 13" id="KW-0238">DNA-binding</keyword>
<dbReference type="Pfam" id="PF13361">
    <property type="entry name" value="UvrD_C"/>
    <property type="match status" value="1"/>
</dbReference>
<comment type="function">
    <text evidence="13">The heterodimer acts as both an ATP-dependent DNA helicase and an ATP-dependent, dual-direction single-stranded exonuclease. Recognizes the chi site generating a DNA molecule suitable for the initiation of homologous recombination. The AddA nuclease domain is required for chi fragment generation; this subunit has the helicase and 3' -&gt; 5' nuclease activities.</text>
</comment>
<keyword evidence="7 13" id="KW-0067">ATP-binding</keyword>
<comment type="catalytic activity">
    <reaction evidence="11 13">
        <text>Couples ATP hydrolysis with the unwinding of duplex DNA by translocating in the 3'-5' direction.</text>
        <dbReference type="EC" id="5.6.2.4"/>
    </reaction>
</comment>
<evidence type="ECO:0000256" key="13">
    <source>
        <dbReference type="HAMAP-Rule" id="MF_01451"/>
    </source>
</evidence>
<evidence type="ECO:0000256" key="10">
    <source>
        <dbReference type="ARBA" id="ARBA00023235"/>
    </source>
</evidence>
<proteinExistence type="inferred from homology"/>
<dbReference type="Gene3D" id="3.40.50.300">
    <property type="entry name" value="P-loop containing nucleotide triphosphate hydrolases"/>
    <property type="match status" value="3"/>
</dbReference>
<name>A0ABU9DMK4_9BACL</name>
<dbReference type="EMBL" id="JBBPCC010000009">
    <property type="protein sequence ID" value="MEK8129417.1"/>
    <property type="molecule type" value="Genomic_DNA"/>
</dbReference>
<keyword evidence="3 13" id="KW-0227">DNA damage</keyword>
<dbReference type="InterPro" id="IPR014152">
    <property type="entry name" value="AddA"/>
</dbReference>
<dbReference type="Pfam" id="PF00580">
    <property type="entry name" value="UvrD-helicase"/>
    <property type="match status" value="1"/>
</dbReference>
<evidence type="ECO:0000256" key="6">
    <source>
        <dbReference type="ARBA" id="ARBA00022839"/>
    </source>
</evidence>
<dbReference type="PROSITE" id="PS51217">
    <property type="entry name" value="UVRD_HELICASE_CTER"/>
    <property type="match status" value="1"/>
</dbReference>
<dbReference type="InterPro" id="IPR011335">
    <property type="entry name" value="Restrct_endonuc-II-like"/>
</dbReference>
<evidence type="ECO:0000256" key="5">
    <source>
        <dbReference type="ARBA" id="ARBA00022806"/>
    </source>
</evidence>
<dbReference type="NCBIfam" id="TIGR02785">
    <property type="entry name" value="addA_Gpos"/>
    <property type="match status" value="1"/>
</dbReference>
<sequence>MPKPENSTWTDDQWKAVAVRGASVLVAAAAGSGKTAVLVERIIRRISDPQEPIDVDRLLVATFTKAAAAEMRHRISDALEKALSVDPGSDHLRRQLALIPRAFITTLHSFCMEVIQKHYQSIGLDPGFRIANETESALLRQELLEELLEQRYGQTAEGDPFWLLADTFSGDKNDDGLFRLVQRLYDDSRSHPWPEQWLQDCVRLFEERPEGESHPWLASMKAAVRLELQGMEGLLREAVRLAGSPGGPEPYLSNLDDDLATVGYLLEMSGGTSWDHLYHAFQGAAFGKLKPCKGDQVDKALQEQVKELRNSAKDKLASVKEEWFGRSLEEYAGELERMAPLMRTLASLVTEFGEAYRLAKADKGLVDFGDLEHYCLQILYDAESGPGGLLPSAAAREYREQFVEVMLDEYQDTNRVQETIVALISREQPGNRFMVGDVKQSIYRFRLAEPGLFQEKYRSYRLDGAEPGQRIDLARNFRSRREVVDGTNYIFRQIMKESVGEIDYDERAELAYGAAYPEGDGGERAAELVLIDRSAMAEPSEESIPEADGEPGDNAGGSEAASEARDMETAQLEGRFLAERIRTMMGADGGGKYQVFDKSTKAMRDIAYKDIVVLLRATQQWAPVLIEELRQQGIPAYAELNTGYFTATEVQVVLSLLKIIDNPYQDIPLAGVLRSPLVGLNEEELAAIRIARRNGPFFDAVRAYAAGASSDLVTAEPDAVEDGEDAAAALLQQTGKDGLQAARALHLPGAEAAESDVDPLSSKLRRFQAALGVWRMQSLQGPLAELIWNIYRETGYFDFVGGLPGGEQRQANLRALYDRARQYEATSLRGLFRFLRFVERMQDSGGDLGTARALGEQEDVVRIMTIHKSKGLEFPVVFVAGCGKMFNRRELTDAFLLHKELGFGPKLLEPDTRVSYPTLPWLAIKQKIRMEMLAEEMRVLYVALTRAKEKLILVASVRGLEKLLSSWARHADLAEPALPDDTLAAAKCYLDWIGPALMRHPNGETLREAIGLDGRAHPSMRQEASQWHIQVFSPERFAYIAQAASGTEAAAADERWSSVMRQEPVDGTERWESDVWRRLSWKYEHPDATQVFSKTSVTELKRLSEHEKLLELFAEDAATAVWGQTEPGAGVRLSTRETMQAGPDKASHTDKDSVKPGSGQSYQPLIVRRPRFIEQRELNAAERGSVFHAVMQHIPLNRLPGEDDIRATLADMVSRELLTEAQQALVDPQVIASFFSSGLGGRLLSARQVYRELPFSFGMPAADVYRGEDASLNTETVMLQGVIDCLIDEGDGLVLVDYKTDRLKGSSPNRLAEKYRLQLELYSRAVEAIWKKPVKGTFVFLFDGAHIVEL</sequence>
<keyword evidence="5 13" id="KW-0347">Helicase</keyword>
<dbReference type="EC" id="3.1.-.-" evidence="13"/>
<reference evidence="18 19" key="1">
    <citation type="submission" date="2024-04" db="EMBL/GenBank/DDBJ databases">
        <title>draft genome sequnece of Paenibacillus filicis.</title>
        <authorList>
            <person name="Kim D.-U."/>
        </authorList>
    </citation>
    <scope>NUCLEOTIDE SEQUENCE [LARGE SCALE GENOMIC DNA]</scope>
    <source>
        <strain evidence="18 19">KACC14197</strain>
    </source>
</reference>
<dbReference type="SUPFAM" id="SSF52540">
    <property type="entry name" value="P-loop containing nucleoside triphosphate hydrolases"/>
    <property type="match status" value="1"/>
</dbReference>
<dbReference type="Gene3D" id="3.90.320.10">
    <property type="match status" value="1"/>
</dbReference>
<evidence type="ECO:0000256" key="3">
    <source>
        <dbReference type="ARBA" id="ARBA00022763"/>
    </source>
</evidence>
<dbReference type="InterPro" id="IPR014017">
    <property type="entry name" value="DNA_helicase_UvrD-like_C"/>
</dbReference>
<keyword evidence="6 13" id="KW-0269">Exonuclease</keyword>
<dbReference type="HAMAP" id="MF_01451">
    <property type="entry name" value="AddA"/>
    <property type="match status" value="1"/>
</dbReference>
<gene>
    <name evidence="13 18" type="primary">addA</name>
    <name evidence="18" type="ORF">WMW72_16035</name>
</gene>
<comment type="caution">
    <text evidence="18">The sequence shown here is derived from an EMBL/GenBank/DDBJ whole genome shotgun (WGS) entry which is preliminary data.</text>
</comment>
<keyword evidence="9 13" id="KW-0234">DNA repair</keyword>
<evidence type="ECO:0000259" key="17">
    <source>
        <dbReference type="PROSITE" id="PS51217"/>
    </source>
</evidence>
<evidence type="ECO:0000259" key="16">
    <source>
        <dbReference type="PROSITE" id="PS51198"/>
    </source>
</evidence>
<comment type="catalytic activity">
    <reaction evidence="12 13">
        <text>ATP + H2O = ADP + phosphate + H(+)</text>
        <dbReference type="Rhea" id="RHEA:13065"/>
        <dbReference type="ChEBI" id="CHEBI:15377"/>
        <dbReference type="ChEBI" id="CHEBI:15378"/>
        <dbReference type="ChEBI" id="CHEBI:30616"/>
        <dbReference type="ChEBI" id="CHEBI:43474"/>
        <dbReference type="ChEBI" id="CHEBI:456216"/>
        <dbReference type="EC" id="5.6.2.4"/>
    </reaction>
</comment>
<feature type="binding site" evidence="14">
    <location>
        <begin position="28"/>
        <end position="35"/>
    </location>
    <ligand>
        <name>ATP</name>
        <dbReference type="ChEBI" id="CHEBI:30616"/>
    </ligand>
</feature>
<evidence type="ECO:0000256" key="7">
    <source>
        <dbReference type="ARBA" id="ARBA00022840"/>
    </source>
</evidence>
<feature type="domain" description="UvrD-like helicase C-terminal" evidence="17">
    <location>
        <begin position="521"/>
        <end position="871"/>
    </location>
</feature>
<dbReference type="GO" id="GO:0016787">
    <property type="term" value="F:hydrolase activity"/>
    <property type="evidence" value="ECO:0007669"/>
    <property type="project" value="UniProtKB-KW"/>
</dbReference>
<keyword evidence="19" id="KW-1185">Reference proteome</keyword>
<dbReference type="Gene3D" id="6.10.250.2380">
    <property type="match status" value="1"/>
</dbReference>
<feature type="region of interest" description="Disordered" evidence="15">
    <location>
        <begin position="537"/>
        <end position="566"/>
    </location>
</feature>
<keyword evidence="2 13" id="KW-0547">Nucleotide-binding</keyword>
<dbReference type="GO" id="GO:0003678">
    <property type="term" value="F:DNA helicase activity"/>
    <property type="evidence" value="ECO:0007669"/>
    <property type="project" value="UniProtKB-EC"/>
</dbReference>
<protein>
    <recommendedName>
        <fullName evidence="13">ATP-dependent helicase/nuclease subunit A</fullName>
        <ecNumber evidence="13">3.1.-.-</ecNumber>
        <ecNumber evidence="13">5.6.2.4</ecNumber>
    </recommendedName>
    <alternativeName>
        <fullName evidence="13">ATP-dependent helicase/nuclease AddA</fullName>
    </alternativeName>
    <alternativeName>
        <fullName evidence="13">DNA 3'-5' helicase AddA</fullName>
    </alternativeName>
</protein>
<evidence type="ECO:0000256" key="12">
    <source>
        <dbReference type="ARBA" id="ARBA00048988"/>
    </source>
</evidence>
<comment type="cofactor">
    <cofactor evidence="13">
        <name>Mg(2+)</name>
        <dbReference type="ChEBI" id="CHEBI:18420"/>
    </cofactor>
</comment>
<keyword evidence="4 13" id="KW-0378">Hydrolase</keyword>
<evidence type="ECO:0000256" key="11">
    <source>
        <dbReference type="ARBA" id="ARBA00034617"/>
    </source>
</evidence>
<evidence type="ECO:0000256" key="15">
    <source>
        <dbReference type="SAM" id="MobiDB-lite"/>
    </source>
</evidence>
<evidence type="ECO:0000256" key="2">
    <source>
        <dbReference type="ARBA" id="ARBA00022741"/>
    </source>
</evidence>
<dbReference type="InterPro" id="IPR011604">
    <property type="entry name" value="PDDEXK-like_dom_sf"/>
</dbReference>
<accession>A0ABU9DMK4</accession>
<keyword evidence="1 13" id="KW-0540">Nuclease</keyword>
<feature type="compositionally biased region" description="Basic and acidic residues" evidence="15">
    <location>
        <begin position="1145"/>
        <end position="1154"/>
    </location>
</feature>
<dbReference type="InterPro" id="IPR038726">
    <property type="entry name" value="PDDEXK_AddAB-type"/>
</dbReference>
<comment type="subunit">
    <text evidence="13">Heterodimer of AddA and AddB/RexB.</text>
</comment>
<dbReference type="InterPro" id="IPR000212">
    <property type="entry name" value="DNA_helicase_UvrD/REP"/>
</dbReference>
<feature type="region of interest" description="Disordered" evidence="15">
    <location>
        <begin position="1135"/>
        <end position="1161"/>
    </location>
</feature>
<evidence type="ECO:0000313" key="18">
    <source>
        <dbReference type="EMBL" id="MEK8129417.1"/>
    </source>
</evidence>
<dbReference type="InterPro" id="IPR014016">
    <property type="entry name" value="UvrD-like_ATP-bd"/>
</dbReference>
<dbReference type="EC" id="5.6.2.4" evidence="13"/>
<feature type="domain" description="UvrD-like helicase ATP-binding" evidence="16">
    <location>
        <begin position="7"/>
        <end position="480"/>
    </location>
</feature>
<feature type="compositionally biased region" description="Acidic residues" evidence="15">
    <location>
        <begin position="539"/>
        <end position="551"/>
    </location>
</feature>
<dbReference type="Proteomes" id="UP001469365">
    <property type="component" value="Unassembled WGS sequence"/>
</dbReference>
<dbReference type="PANTHER" id="PTHR11070:SF48">
    <property type="entry name" value="ATP-DEPENDENT HELICASE_NUCLEASE SUBUNIT A"/>
    <property type="match status" value="1"/>
</dbReference>
<comment type="similarity">
    <text evidence="13">Belongs to the helicase family. AddA subfamily.</text>
</comment>
<dbReference type="Pfam" id="PF12705">
    <property type="entry name" value="PDDEXK_1"/>
    <property type="match status" value="1"/>
</dbReference>
<evidence type="ECO:0000313" key="19">
    <source>
        <dbReference type="Proteomes" id="UP001469365"/>
    </source>
</evidence>
<organism evidence="18 19">
    <name type="scientific">Paenibacillus filicis</name>
    <dbReference type="NCBI Taxonomy" id="669464"/>
    <lineage>
        <taxon>Bacteria</taxon>
        <taxon>Bacillati</taxon>
        <taxon>Bacillota</taxon>
        <taxon>Bacilli</taxon>
        <taxon>Bacillales</taxon>
        <taxon>Paenibacillaceae</taxon>
        <taxon>Paenibacillus</taxon>
    </lineage>
</organism>
<evidence type="ECO:0000256" key="14">
    <source>
        <dbReference type="PROSITE-ProRule" id="PRU00560"/>
    </source>
</evidence>